<keyword evidence="5" id="KW-0378">Hydrolase</keyword>
<dbReference type="STRING" id="685588.A0A067TT94"/>
<dbReference type="EMBL" id="KL142369">
    <property type="protein sequence ID" value="KDR83134.1"/>
    <property type="molecule type" value="Genomic_DNA"/>
</dbReference>
<dbReference type="InterPro" id="IPR008754">
    <property type="entry name" value="Peptidase_M43"/>
</dbReference>
<keyword evidence="11" id="KW-1185">Reference proteome</keyword>
<dbReference type="SUPFAM" id="SSF55486">
    <property type="entry name" value="Metalloproteases ('zincins'), catalytic domain"/>
    <property type="match status" value="1"/>
</dbReference>
<dbReference type="GO" id="GO:0008237">
    <property type="term" value="F:metallopeptidase activity"/>
    <property type="evidence" value="ECO:0007669"/>
    <property type="project" value="UniProtKB-KW"/>
</dbReference>
<evidence type="ECO:0000259" key="9">
    <source>
        <dbReference type="Pfam" id="PF05572"/>
    </source>
</evidence>
<dbReference type="GO" id="GO:0006508">
    <property type="term" value="P:proteolysis"/>
    <property type="evidence" value="ECO:0007669"/>
    <property type="project" value="UniProtKB-KW"/>
</dbReference>
<dbReference type="PANTHER" id="PTHR47466">
    <property type="match status" value="1"/>
</dbReference>
<dbReference type="PANTHER" id="PTHR47466:SF1">
    <property type="entry name" value="METALLOPROTEASE MEP1 (AFU_ORTHOLOGUE AFUA_1G07730)-RELATED"/>
    <property type="match status" value="1"/>
</dbReference>
<accession>A0A067TT94</accession>
<evidence type="ECO:0000256" key="7">
    <source>
        <dbReference type="ARBA" id="ARBA00023049"/>
    </source>
</evidence>
<evidence type="ECO:0000256" key="5">
    <source>
        <dbReference type="ARBA" id="ARBA00022801"/>
    </source>
</evidence>
<keyword evidence="4" id="KW-0732">Signal</keyword>
<feature type="domain" description="Peptidase M43 pregnancy-associated plasma-A" evidence="9">
    <location>
        <begin position="176"/>
        <end position="263"/>
    </location>
</feature>
<keyword evidence="3" id="KW-0479">Metal-binding</keyword>
<evidence type="ECO:0000256" key="2">
    <source>
        <dbReference type="ARBA" id="ARBA00022670"/>
    </source>
</evidence>
<organism evidence="10 11">
    <name type="scientific">Galerina marginata (strain CBS 339.88)</name>
    <dbReference type="NCBI Taxonomy" id="685588"/>
    <lineage>
        <taxon>Eukaryota</taxon>
        <taxon>Fungi</taxon>
        <taxon>Dikarya</taxon>
        <taxon>Basidiomycota</taxon>
        <taxon>Agaricomycotina</taxon>
        <taxon>Agaricomycetes</taxon>
        <taxon>Agaricomycetidae</taxon>
        <taxon>Agaricales</taxon>
        <taxon>Agaricineae</taxon>
        <taxon>Strophariaceae</taxon>
        <taxon>Galerina</taxon>
    </lineage>
</organism>
<name>A0A067TT94_GALM3</name>
<dbReference type="AlphaFoldDB" id="A0A067TT94"/>
<reference evidence="11" key="1">
    <citation type="journal article" date="2014" name="Proc. Natl. Acad. Sci. U.S.A.">
        <title>Extensive sampling of basidiomycete genomes demonstrates inadequacy of the white-rot/brown-rot paradigm for wood decay fungi.</title>
        <authorList>
            <person name="Riley R."/>
            <person name="Salamov A.A."/>
            <person name="Brown D.W."/>
            <person name="Nagy L.G."/>
            <person name="Floudas D."/>
            <person name="Held B.W."/>
            <person name="Levasseur A."/>
            <person name="Lombard V."/>
            <person name="Morin E."/>
            <person name="Otillar R."/>
            <person name="Lindquist E.A."/>
            <person name="Sun H."/>
            <person name="LaButti K.M."/>
            <person name="Schmutz J."/>
            <person name="Jabbour D."/>
            <person name="Luo H."/>
            <person name="Baker S.E."/>
            <person name="Pisabarro A.G."/>
            <person name="Walton J.D."/>
            <person name="Blanchette R.A."/>
            <person name="Henrissat B."/>
            <person name="Martin F."/>
            <person name="Cullen D."/>
            <person name="Hibbett D.S."/>
            <person name="Grigoriev I.V."/>
        </authorList>
    </citation>
    <scope>NUCLEOTIDE SEQUENCE [LARGE SCALE GENOMIC DNA]</scope>
    <source>
        <strain evidence="11">CBS 339.88</strain>
    </source>
</reference>
<evidence type="ECO:0000313" key="10">
    <source>
        <dbReference type="EMBL" id="KDR83134.1"/>
    </source>
</evidence>
<evidence type="ECO:0000256" key="6">
    <source>
        <dbReference type="ARBA" id="ARBA00022833"/>
    </source>
</evidence>
<dbReference type="CDD" id="cd04275">
    <property type="entry name" value="ZnMc_pappalysin_like"/>
    <property type="match status" value="1"/>
</dbReference>
<evidence type="ECO:0000313" key="11">
    <source>
        <dbReference type="Proteomes" id="UP000027222"/>
    </source>
</evidence>
<sequence>MDSLFARPASNTGLKSNYNPCGTVVTDEDIANAEVALSRIHIPRQSDIQEYTFDVYFNIVAANMTEVGGWIPQKQIDDQMTLLNERYVGTGVSFKFASVTRIISRYWHETIDAGLIQTSDMHRLFHKGKSTSLNVYSVGFYDAGLNGYSTLPVNYASDPLEDGVVLLFKTLPGGASTERQGGTLVHEAGHWLGLRHTFQGGCTGVGDGVDDTPAQAEAHFGCPIGADTCTGPGIDPIHNYMDYTDETCRTEFTPGQIQLMQRSIKAFRNDPTK</sequence>
<keyword evidence="2" id="KW-0645">Protease</keyword>
<dbReference type="MEROPS" id="M43.008"/>
<keyword evidence="7" id="KW-0482">Metalloprotease</keyword>
<dbReference type="Pfam" id="PF05572">
    <property type="entry name" value="Peptidase_M43"/>
    <property type="match status" value="1"/>
</dbReference>
<evidence type="ECO:0000256" key="8">
    <source>
        <dbReference type="ARBA" id="ARBA00023157"/>
    </source>
</evidence>
<dbReference type="GO" id="GO:0046872">
    <property type="term" value="F:metal ion binding"/>
    <property type="evidence" value="ECO:0007669"/>
    <property type="project" value="UniProtKB-KW"/>
</dbReference>
<comment type="similarity">
    <text evidence="1">Belongs to the peptidase M43B family.</text>
</comment>
<keyword evidence="6" id="KW-0862">Zinc</keyword>
<evidence type="ECO:0000256" key="1">
    <source>
        <dbReference type="ARBA" id="ARBA00008721"/>
    </source>
</evidence>
<dbReference type="HOGENOM" id="CLU_048726_1_0_1"/>
<dbReference type="Proteomes" id="UP000027222">
    <property type="component" value="Unassembled WGS sequence"/>
</dbReference>
<dbReference type="Gene3D" id="3.40.390.10">
    <property type="entry name" value="Collagenase (Catalytic Domain)"/>
    <property type="match status" value="1"/>
</dbReference>
<protein>
    <recommendedName>
        <fullName evidence="9">Peptidase M43 pregnancy-associated plasma-A domain-containing protein</fullName>
    </recommendedName>
</protein>
<evidence type="ECO:0000256" key="4">
    <source>
        <dbReference type="ARBA" id="ARBA00022729"/>
    </source>
</evidence>
<gene>
    <name evidence="10" type="ORF">GALMADRAFT_57530</name>
</gene>
<proteinExistence type="inferred from homology"/>
<dbReference type="InterPro" id="IPR024079">
    <property type="entry name" value="MetalloPept_cat_dom_sf"/>
</dbReference>
<dbReference type="OrthoDB" id="536211at2759"/>
<evidence type="ECO:0000256" key="3">
    <source>
        <dbReference type="ARBA" id="ARBA00022723"/>
    </source>
</evidence>
<keyword evidence="8" id="KW-1015">Disulfide bond</keyword>